<gene>
    <name evidence="4" type="ORF">CBP36_21370</name>
</gene>
<dbReference type="PANTHER" id="PTHR33375:SF1">
    <property type="entry name" value="CHROMOSOME-PARTITIONING PROTEIN PARB-RELATED"/>
    <property type="match status" value="1"/>
</dbReference>
<evidence type="ECO:0000256" key="2">
    <source>
        <dbReference type="SAM" id="MobiDB-lite"/>
    </source>
</evidence>
<dbReference type="KEGG" id="acip:CBP36_21370"/>
<dbReference type="Proteomes" id="UP000194440">
    <property type="component" value="Plasmid pACP4.3"/>
</dbReference>
<proteinExistence type="inferred from homology"/>
<dbReference type="GO" id="GO:0003677">
    <property type="term" value="F:DNA binding"/>
    <property type="evidence" value="ECO:0007669"/>
    <property type="project" value="InterPro"/>
</dbReference>
<dbReference type="NCBIfam" id="TIGR00180">
    <property type="entry name" value="parB_part"/>
    <property type="match status" value="1"/>
</dbReference>
<dbReference type="SMART" id="SM00470">
    <property type="entry name" value="ParB"/>
    <property type="match status" value="1"/>
</dbReference>
<dbReference type="SUPFAM" id="SSF110849">
    <property type="entry name" value="ParB/Sulfiredoxin"/>
    <property type="match status" value="1"/>
</dbReference>
<dbReference type="PANTHER" id="PTHR33375">
    <property type="entry name" value="CHROMOSOME-PARTITIONING PROTEIN PARB-RELATED"/>
    <property type="match status" value="1"/>
</dbReference>
<keyword evidence="5" id="KW-1185">Reference proteome</keyword>
<dbReference type="InterPro" id="IPR036086">
    <property type="entry name" value="ParB/Sulfiredoxin_sf"/>
</dbReference>
<dbReference type="SUPFAM" id="SSF109709">
    <property type="entry name" value="KorB DNA-binding domain-like"/>
    <property type="match status" value="1"/>
</dbReference>
<dbReference type="GO" id="GO:0005694">
    <property type="term" value="C:chromosome"/>
    <property type="evidence" value="ECO:0007669"/>
    <property type="project" value="TreeGrafter"/>
</dbReference>
<dbReference type="GO" id="GO:0007059">
    <property type="term" value="P:chromosome segregation"/>
    <property type="evidence" value="ECO:0007669"/>
    <property type="project" value="TreeGrafter"/>
</dbReference>
<feature type="region of interest" description="Disordered" evidence="2">
    <location>
        <begin position="249"/>
        <end position="331"/>
    </location>
</feature>
<accession>A0A240UJ66</accession>
<evidence type="ECO:0000313" key="5">
    <source>
        <dbReference type="Proteomes" id="UP000194440"/>
    </source>
</evidence>
<dbReference type="AlphaFoldDB" id="A0A240UJ66"/>
<organism evidence="4 5">
    <name type="scientific">Acidovorax carolinensis</name>
    <dbReference type="NCBI Taxonomy" id="553814"/>
    <lineage>
        <taxon>Bacteria</taxon>
        <taxon>Pseudomonadati</taxon>
        <taxon>Pseudomonadota</taxon>
        <taxon>Betaproteobacteria</taxon>
        <taxon>Burkholderiales</taxon>
        <taxon>Comamonadaceae</taxon>
        <taxon>Acidovorax</taxon>
    </lineage>
</organism>
<dbReference type="Gene3D" id="1.10.10.730">
    <property type="entry name" value="KorB DNA-binding domain"/>
    <property type="match status" value="1"/>
</dbReference>
<dbReference type="InterPro" id="IPR013741">
    <property type="entry name" value="KorB_domain"/>
</dbReference>
<geneLocation type="plasmid" evidence="4 5">
    <name>pACP4.3</name>
</geneLocation>
<dbReference type="InterPro" id="IPR050336">
    <property type="entry name" value="Chromosome_partition/occlusion"/>
</dbReference>
<comment type="similarity">
    <text evidence="1">Belongs to the ParB family.</text>
</comment>
<dbReference type="InterPro" id="IPR003115">
    <property type="entry name" value="ParB_N"/>
</dbReference>
<reference evidence="4" key="1">
    <citation type="submission" date="2017-05" db="EMBL/GenBank/DDBJ databases">
        <title>Polyphasic characterization of four soil-derived phenanthrene-degrading Acidovorax strains and proposal of Acidovorax phenanthrenivorans sp. nov.</title>
        <authorList>
            <person name="Singleton D."/>
            <person name="Lee J."/>
            <person name="Dickey A.N."/>
            <person name="Stroud A."/>
            <person name="Scholl E.H."/>
            <person name="Wright F.A."/>
            <person name="Aitken M.D."/>
        </authorList>
    </citation>
    <scope>NUCLEOTIDE SEQUENCE</scope>
    <source>
        <strain evidence="4">P4</strain>
        <plasmid evidence="4">pACP4.3</plasmid>
    </source>
</reference>
<dbReference type="InterPro" id="IPR004437">
    <property type="entry name" value="ParB/RepB/Spo0J"/>
</dbReference>
<dbReference type="Pfam" id="PF08535">
    <property type="entry name" value="KorB"/>
    <property type="match status" value="1"/>
</dbReference>
<dbReference type="Pfam" id="PF02195">
    <property type="entry name" value="ParB_N"/>
    <property type="match status" value="1"/>
</dbReference>
<dbReference type="EMBL" id="CP021369">
    <property type="protein sequence ID" value="ART61518.1"/>
    <property type="molecule type" value="Genomic_DNA"/>
</dbReference>
<feature type="domain" description="ParB-like N-terminal" evidence="3">
    <location>
        <begin position="27"/>
        <end position="129"/>
    </location>
</feature>
<dbReference type="Gene3D" id="3.90.1530.30">
    <property type="match status" value="1"/>
</dbReference>
<evidence type="ECO:0000313" key="4">
    <source>
        <dbReference type="EMBL" id="ART61518.1"/>
    </source>
</evidence>
<dbReference type="RefSeq" id="WP_086929223.1">
    <property type="nucleotide sequence ID" value="NZ_CP021369.1"/>
</dbReference>
<sequence length="426" mass="46422">MNMKKLSALDKLARRAAPMVDEDGKAVSIPLAKIRFDATQPRQAFHHPDGRVSEDDENAIAELAQSIEEHDLIHPITVEPVGDGTYRVIVGERRTRAFLKLGRQSILARVREDLTNPKKRLIYQVAENVNRADLTDADMAKSIRSLMEGTPDVEPMSQTQIAKALGKSEGWVSRYVKFGDEEQQRLWVLPGIADTVEKLYRLSILPMPMQAEIQRRVQLPEDDPQYLAKPLNRSVIDAFSQEAKAAKRYAAEQTVPREVPPVAPAPQNNAGEAPGSKPGQAAGNVKVTSEGEDPVSRAFAEMAQQGQQTPVTKEATSHPLTGSGLNNGGYSLSDEARNKILNAASVTVNDSEKAAAQPPVSIRVPMSSLQVLLQKLDPSDQEALTSLQLNVNLPGPLAERIANVLAGVVVDPREVTAVVQTELVKL</sequence>
<feature type="compositionally biased region" description="Low complexity" evidence="2">
    <location>
        <begin position="322"/>
        <end position="331"/>
    </location>
</feature>
<evidence type="ECO:0000256" key="1">
    <source>
        <dbReference type="ARBA" id="ARBA00006295"/>
    </source>
</evidence>
<keyword evidence="4" id="KW-0614">Plasmid</keyword>
<dbReference type="InterPro" id="IPR042075">
    <property type="entry name" value="KorB_DNA-db"/>
</dbReference>
<dbReference type="OrthoDB" id="9796891at2"/>
<name>A0A240UJ66_9BURK</name>
<protein>
    <recommendedName>
        <fullName evidence="3">ParB-like N-terminal domain-containing protein</fullName>
    </recommendedName>
</protein>
<evidence type="ECO:0000259" key="3">
    <source>
        <dbReference type="SMART" id="SM00470"/>
    </source>
</evidence>